<feature type="compositionally biased region" description="Basic residues" evidence="1">
    <location>
        <begin position="19"/>
        <end position="39"/>
    </location>
</feature>
<feature type="region of interest" description="Disordered" evidence="1">
    <location>
        <begin position="411"/>
        <end position="568"/>
    </location>
</feature>
<reference evidence="2" key="1">
    <citation type="submission" date="2016-06" db="EMBL/GenBank/DDBJ databases">
        <title>Draft Genome sequence of the fungus Inonotus baumii.</title>
        <authorList>
            <person name="Zhu H."/>
            <person name="Lin W."/>
        </authorList>
    </citation>
    <scope>NUCLEOTIDE SEQUENCE</scope>
    <source>
        <strain evidence="2">821</strain>
    </source>
</reference>
<feature type="compositionally biased region" description="Basic and acidic residues" evidence="1">
    <location>
        <begin position="287"/>
        <end position="364"/>
    </location>
</feature>
<feature type="compositionally biased region" description="Basic and acidic residues" evidence="1">
    <location>
        <begin position="412"/>
        <end position="454"/>
    </location>
</feature>
<feature type="compositionally biased region" description="Basic and acidic residues" evidence="1">
    <location>
        <begin position="40"/>
        <end position="66"/>
    </location>
</feature>
<organism evidence="2 3">
    <name type="scientific">Sanghuangporus baumii</name>
    <name type="common">Phellinus baumii</name>
    <dbReference type="NCBI Taxonomy" id="108892"/>
    <lineage>
        <taxon>Eukaryota</taxon>
        <taxon>Fungi</taxon>
        <taxon>Dikarya</taxon>
        <taxon>Basidiomycota</taxon>
        <taxon>Agaricomycotina</taxon>
        <taxon>Agaricomycetes</taxon>
        <taxon>Hymenochaetales</taxon>
        <taxon>Hymenochaetaceae</taxon>
        <taxon>Sanghuangporus</taxon>
    </lineage>
</organism>
<dbReference type="EMBL" id="LNZH02000184">
    <property type="protein sequence ID" value="OCB88155.1"/>
    <property type="molecule type" value="Genomic_DNA"/>
</dbReference>
<feature type="compositionally biased region" description="Low complexity" evidence="1">
    <location>
        <begin position="198"/>
        <end position="228"/>
    </location>
</feature>
<feature type="region of interest" description="Disordered" evidence="1">
    <location>
        <begin position="1"/>
        <end position="116"/>
    </location>
</feature>
<dbReference type="Proteomes" id="UP000757232">
    <property type="component" value="Unassembled WGS sequence"/>
</dbReference>
<sequence>MRIRCPTTVSTASTSSRSVARRAREREHRKRQKEQHSRRRADPDADPDARQDVDDHPETRRGRAAEHASSSSPPHAYPGGRHPMATKQDLRQARMRQLREEAAARRAEEQSSSPLKRGWQFIYNNFMPAFGFAGSGDTGDEMPAPPETPTRSRPRKTYNTPGAFPGMTIDSDTESSSPANPNSKSPDVEMSDETQSHSPSGSGSAKATSTDSASFSSTTPSSSSGNRSSFYAFPSTSSAATSTEDFFASRSHTCNSANCTGGYYYNDPDNSFRVFHDCHFTGNEEEMFSREEKEAERSRKRAEDRRKREEEEHERERERMRRDAEKERWRRREAEEREQSKRQREEQEQERKQREKREQDEADYRYVETIFAPVAELEMQQAKERGETEEQLRARQWRIWEEWDALVNQVRRQREEKERLEREHEKEERRRKEREEKARKEREESERRQREQHKDNKKPKSKSSSSKQSRPHPYARSTNANRKRGGLHFEPSDDPFERPPAAGGGDSPFTRGCRRPNFRKPNFGASRAKANAASNSNSKPTAPNPTSAPTTPTATPGAGPSSKKKYSKDPTRYFEWYESEWMSINSLQPAARPLTFKDIPWALVQMPSLPDQVTSAGVKAFMASRHSSSASSPSSPLYSPSGMKKRGALTLREKRAAAKRELMNWHPDKFATRVLGRVSDPGEREVIRAAADVVQKALTEYMREPDGVAAD</sequence>
<feature type="compositionally biased region" description="Low complexity" evidence="1">
    <location>
        <begin position="7"/>
        <end position="18"/>
    </location>
</feature>
<evidence type="ECO:0000313" key="2">
    <source>
        <dbReference type="EMBL" id="OCB88155.1"/>
    </source>
</evidence>
<feature type="region of interest" description="Disordered" evidence="1">
    <location>
        <begin position="285"/>
        <end position="364"/>
    </location>
</feature>
<feature type="compositionally biased region" description="Low complexity" evidence="1">
    <location>
        <begin position="175"/>
        <end position="185"/>
    </location>
</feature>
<evidence type="ECO:0008006" key="4">
    <source>
        <dbReference type="Google" id="ProtNLM"/>
    </source>
</evidence>
<comment type="caution">
    <text evidence="2">The sequence shown here is derived from an EMBL/GenBank/DDBJ whole genome shotgun (WGS) entry which is preliminary data.</text>
</comment>
<feature type="region of interest" description="Disordered" evidence="1">
    <location>
        <begin position="622"/>
        <end position="649"/>
    </location>
</feature>
<feature type="compositionally biased region" description="Low complexity" evidence="1">
    <location>
        <begin position="624"/>
        <end position="641"/>
    </location>
</feature>
<feature type="region of interest" description="Disordered" evidence="1">
    <location>
        <begin position="134"/>
        <end position="228"/>
    </location>
</feature>
<gene>
    <name evidence="2" type="ORF">A7U60_g4784</name>
</gene>
<dbReference type="AlphaFoldDB" id="A0A9Q5N4S8"/>
<keyword evidence="3" id="KW-1185">Reference proteome</keyword>
<accession>A0A9Q5N4S8</accession>
<evidence type="ECO:0000256" key="1">
    <source>
        <dbReference type="SAM" id="MobiDB-lite"/>
    </source>
</evidence>
<dbReference type="OrthoDB" id="412109at2759"/>
<protein>
    <recommendedName>
        <fullName evidence="4">J domain-containing protein</fullName>
    </recommendedName>
</protein>
<proteinExistence type="predicted"/>
<name>A0A9Q5N4S8_SANBA</name>
<feature type="compositionally biased region" description="Low complexity" evidence="1">
    <location>
        <begin position="528"/>
        <end position="561"/>
    </location>
</feature>
<evidence type="ECO:0000313" key="3">
    <source>
        <dbReference type="Proteomes" id="UP000757232"/>
    </source>
</evidence>
<feature type="compositionally biased region" description="Basic and acidic residues" evidence="1">
    <location>
        <begin position="88"/>
        <end position="109"/>
    </location>
</feature>